<gene>
    <name evidence="3" type="ORF">BHQ10_006386</name>
</gene>
<dbReference type="InterPro" id="IPR015889">
    <property type="entry name" value="Intradiol_dOase_core"/>
</dbReference>
<dbReference type="CDD" id="cd03457">
    <property type="entry name" value="intradiol_dioxygenase_like"/>
    <property type="match status" value="1"/>
</dbReference>
<dbReference type="InterPro" id="IPR000627">
    <property type="entry name" value="Intradiol_dOase_C"/>
</dbReference>
<dbReference type="OrthoDB" id="121380at2759"/>
<dbReference type="Gene3D" id="2.60.130.10">
    <property type="entry name" value="Aromatic compound dioxygenase"/>
    <property type="match status" value="1"/>
</dbReference>
<feature type="chain" id="PRO_5016752323" description="Intradiol ring-cleavage dioxygenases domain-containing protein" evidence="1">
    <location>
        <begin position="19"/>
        <end position="392"/>
    </location>
</feature>
<organism evidence="3 4">
    <name type="scientific">Talaromyces amestolkiae</name>
    <dbReference type="NCBI Taxonomy" id="1196081"/>
    <lineage>
        <taxon>Eukaryota</taxon>
        <taxon>Fungi</taxon>
        <taxon>Dikarya</taxon>
        <taxon>Ascomycota</taxon>
        <taxon>Pezizomycotina</taxon>
        <taxon>Eurotiomycetes</taxon>
        <taxon>Eurotiomycetidae</taxon>
        <taxon>Eurotiales</taxon>
        <taxon>Trichocomaceae</taxon>
        <taxon>Talaromyces</taxon>
        <taxon>Talaromyces sect. Talaromyces</taxon>
    </lineage>
</organism>
<sequence>MKLFDSLTLFLVSSAVSAHPGGDASEKLREARRALATGVSNLDHCHAKMAARGIHASAVERRSGLASSLSKRDLGSLGRRGYDPVWVDHEANLSLSPATSLYEIFAGKHSAVLFPEEEEGPYYIEGEYIRSKLIEDQEGVPLTVDLQFIDVETCDPVRGAVIEIWSCNSTGVYSGVVEAGNGNGTGDPANINATYLRGAQITDNIGAVQFTTLFPGHYYPRTIHVHVNVHLNPETFPNGTVRGDTSAHVGQLYFDQNLIAAVEGQYPYTTNTAQFTYNKDDWIVAMDAARGWQADPFFEYIKLGDDIQDGVLAWISMGVNMSYTRVVSSPATLYADGGVQKSNVSAEDGIPEFLSSLNAVERSSFFANVATETATATPTQTFPVTATATPWL</sequence>
<name>A0A364L3L5_TALAM</name>
<evidence type="ECO:0000313" key="3">
    <source>
        <dbReference type="EMBL" id="RAO70374.1"/>
    </source>
</evidence>
<dbReference type="Pfam" id="PF00775">
    <property type="entry name" value="Dioxygenase_C"/>
    <property type="match status" value="1"/>
</dbReference>
<dbReference type="PANTHER" id="PTHR34315">
    <property type="match status" value="1"/>
</dbReference>
<feature type="signal peptide" evidence="1">
    <location>
        <begin position="1"/>
        <end position="18"/>
    </location>
</feature>
<accession>A0A364L3L5</accession>
<dbReference type="Proteomes" id="UP000249363">
    <property type="component" value="Unassembled WGS sequence"/>
</dbReference>
<dbReference type="GO" id="GO:0016702">
    <property type="term" value="F:oxidoreductase activity, acting on single donors with incorporation of molecular oxygen, incorporation of two atoms of oxygen"/>
    <property type="evidence" value="ECO:0007669"/>
    <property type="project" value="InterPro"/>
</dbReference>
<proteinExistence type="predicted"/>
<dbReference type="EMBL" id="MIKG01000012">
    <property type="protein sequence ID" value="RAO70374.1"/>
    <property type="molecule type" value="Genomic_DNA"/>
</dbReference>
<dbReference type="STRING" id="1196081.A0A364L3L5"/>
<feature type="domain" description="Intradiol ring-cleavage dioxygenases" evidence="2">
    <location>
        <begin position="119"/>
        <end position="222"/>
    </location>
</feature>
<keyword evidence="1" id="KW-0732">Signal</keyword>
<dbReference type="GeneID" id="63795602"/>
<dbReference type="GO" id="GO:0008199">
    <property type="term" value="F:ferric iron binding"/>
    <property type="evidence" value="ECO:0007669"/>
    <property type="project" value="InterPro"/>
</dbReference>
<reference evidence="3 4" key="1">
    <citation type="journal article" date="2017" name="Biotechnol. Biofuels">
        <title>Differential beta-glucosidase expression as a function of carbon source availability in Talaromyces amestolkiae: a genomic and proteomic approach.</title>
        <authorList>
            <person name="de Eugenio L.I."/>
            <person name="Mendez-Liter J.A."/>
            <person name="Nieto-Dominguez M."/>
            <person name="Alonso L."/>
            <person name="Gil-Munoz J."/>
            <person name="Barriuso J."/>
            <person name="Prieto A."/>
            <person name="Martinez M.J."/>
        </authorList>
    </citation>
    <scope>NUCLEOTIDE SEQUENCE [LARGE SCALE GENOMIC DNA]</scope>
    <source>
        <strain evidence="3 4">CIB</strain>
    </source>
</reference>
<evidence type="ECO:0000259" key="2">
    <source>
        <dbReference type="Pfam" id="PF00775"/>
    </source>
</evidence>
<keyword evidence="4" id="KW-1185">Reference proteome</keyword>
<evidence type="ECO:0000256" key="1">
    <source>
        <dbReference type="SAM" id="SignalP"/>
    </source>
</evidence>
<dbReference type="PANTHER" id="PTHR34315:SF1">
    <property type="entry name" value="INTRADIOL RING-CLEAVAGE DIOXYGENASES DOMAIN-CONTAINING PROTEIN-RELATED"/>
    <property type="match status" value="1"/>
</dbReference>
<dbReference type="AlphaFoldDB" id="A0A364L3L5"/>
<protein>
    <recommendedName>
        <fullName evidence="2">Intradiol ring-cleavage dioxygenases domain-containing protein</fullName>
    </recommendedName>
</protein>
<comment type="caution">
    <text evidence="3">The sequence shown here is derived from an EMBL/GenBank/DDBJ whole genome shotgun (WGS) entry which is preliminary data.</text>
</comment>
<dbReference type="RefSeq" id="XP_040734890.1">
    <property type="nucleotide sequence ID" value="XM_040878966.1"/>
</dbReference>
<evidence type="ECO:0000313" key="4">
    <source>
        <dbReference type="Proteomes" id="UP000249363"/>
    </source>
</evidence>
<dbReference type="SUPFAM" id="SSF49482">
    <property type="entry name" value="Aromatic compound dioxygenase"/>
    <property type="match status" value="1"/>
</dbReference>